<sequence>FKMKWYEPIRWITASIPPTTIVPISAAITIKKRRCAVKNPRWTLN</sequence>
<evidence type="ECO:0000313" key="2">
    <source>
        <dbReference type="Proteomes" id="UP000681720"/>
    </source>
</evidence>
<gene>
    <name evidence="1" type="ORF">GIL414_LOCUS67050</name>
</gene>
<evidence type="ECO:0000313" key="1">
    <source>
        <dbReference type="EMBL" id="CAF5173617.1"/>
    </source>
</evidence>
<feature type="non-terminal residue" evidence="1">
    <location>
        <position position="1"/>
    </location>
</feature>
<accession>A0A8S3GZH0</accession>
<dbReference type="EMBL" id="CAJOBJ010324424">
    <property type="protein sequence ID" value="CAF5173617.1"/>
    <property type="molecule type" value="Genomic_DNA"/>
</dbReference>
<proteinExistence type="predicted"/>
<reference evidence="1" key="1">
    <citation type="submission" date="2021-02" db="EMBL/GenBank/DDBJ databases">
        <authorList>
            <person name="Nowell W R."/>
        </authorList>
    </citation>
    <scope>NUCLEOTIDE SEQUENCE</scope>
</reference>
<dbReference type="Proteomes" id="UP000681720">
    <property type="component" value="Unassembled WGS sequence"/>
</dbReference>
<organism evidence="1 2">
    <name type="scientific">Rotaria magnacalcarata</name>
    <dbReference type="NCBI Taxonomy" id="392030"/>
    <lineage>
        <taxon>Eukaryota</taxon>
        <taxon>Metazoa</taxon>
        <taxon>Spiralia</taxon>
        <taxon>Gnathifera</taxon>
        <taxon>Rotifera</taxon>
        <taxon>Eurotatoria</taxon>
        <taxon>Bdelloidea</taxon>
        <taxon>Philodinida</taxon>
        <taxon>Philodinidae</taxon>
        <taxon>Rotaria</taxon>
    </lineage>
</organism>
<protein>
    <submittedName>
        <fullName evidence="1">Uncharacterized protein</fullName>
    </submittedName>
</protein>
<comment type="caution">
    <text evidence="1">The sequence shown here is derived from an EMBL/GenBank/DDBJ whole genome shotgun (WGS) entry which is preliminary data.</text>
</comment>
<name>A0A8S3GZH0_9BILA</name>
<dbReference type="AlphaFoldDB" id="A0A8S3GZH0"/>